<keyword evidence="1" id="KW-0862">Zinc</keyword>
<keyword evidence="1" id="KW-0479">Metal-binding</keyword>
<dbReference type="Proteomes" id="UP001153954">
    <property type="component" value="Unassembled WGS sequence"/>
</dbReference>
<dbReference type="PANTHER" id="PTHR47526">
    <property type="entry name" value="ATP-DEPENDENT DNA HELICASE"/>
    <property type="match status" value="1"/>
</dbReference>
<reference evidence="3" key="1">
    <citation type="submission" date="2022-03" db="EMBL/GenBank/DDBJ databases">
        <authorList>
            <person name="Tunstrom K."/>
        </authorList>
    </citation>
    <scope>NUCLEOTIDE SEQUENCE</scope>
</reference>
<dbReference type="SUPFAM" id="SSF52980">
    <property type="entry name" value="Restriction endonuclease-like"/>
    <property type="match status" value="1"/>
</dbReference>
<evidence type="ECO:0000313" key="3">
    <source>
        <dbReference type="EMBL" id="CAH2101165.1"/>
    </source>
</evidence>
<keyword evidence="4" id="KW-1185">Reference proteome</keyword>
<evidence type="ECO:0000256" key="1">
    <source>
        <dbReference type="PROSITE-ProRule" id="PRU00325"/>
    </source>
</evidence>
<dbReference type="InterPro" id="IPR011335">
    <property type="entry name" value="Restrct_endonuc-II-like"/>
</dbReference>
<name>A0AAU9UWH8_EUPED</name>
<feature type="domain" description="SWIM-type" evidence="2">
    <location>
        <begin position="65"/>
        <end position="103"/>
    </location>
</feature>
<dbReference type="EMBL" id="CAKOGL010000023">
    <property type="protein sequence ID" value="CAH2101165.1"/>
    <property type="molecule type" value="Genomic_DNA"/>
</dbReference>
<accession>A0AAU9UWH8</accession>
<evidence type="ECO:0000313" key="4">
    <source>
        <dbReference type="Proteomes" id="UP001153954"/>
    </source>
</evidence>
<keyword evidence="1" id="KW-0863">Zinc-finger</keyword>
<dbReference type="AlphaFoldDB" id="A0AAU9UWH8"/>
<sequence>MDIIIKTGFESVKHNIRFQPQTELKGKKLVLAEHVRNVEELRKNGNSYLIRAHVIRQTSVTLKPYVTSLIINDSRVITGVKCSCVYNPSSKCKHVAAITFYINNKVSLTKTSNEQQWGKPSIRQFVQNKYFKGRYFQDMFPPVSKTGCCQPQPITHNELLQESSLKRVLVASVQTQDINLITDVISKMLDIVESLIEQEECSACLIFFNIIRSEFNLYHSDYTLGENLNVYYEKHVVVTEEDIIHICCNTIKQSACENWYAIRHVRISASKNIHSIKIRATKTIQRLVSSILKPKKVDCAATRYGLRNEQKALLLYEKFNFCQVKKVGAIISKDQPWLCASIDGVVVEYRVWLCDKASRS</sequence>
<dbReference type="InterPro" id="IPR019080">
    <property type="entry name" value="YqaJ_viral_recombinase"/>
</dbReference>
<gene>
    <name evidence="3" type="ORF">EEDITHA_LOCUS15951</name>
</gene>
<protein>
    <recommendedName>
        <fullName evidence="2">SWIM-type domain-containing protein</fullName>
    </recommendedName>
</protein>
<dbReference type="InterPro" id="IPR011604">
    <property type="entry name" value="PDDEXK-like_dom_sf"/>
</dbReference>
<dbReference type="PROSITE" id="PS50966">
    <property type="entry name" value="ZF_SWIM"/>
    <property type="match status" value="1"/>
</dbReference>
<comment type="caution">
    <text evidence="3">The sequence shown here is derived from an EMBL/GenBank/DDBJ whole genome shotgun (WGS) entry which is preliminary data.</text>
</comment>
<proteinExistence type="predicted"/>
<dbReference type="GO" id="GO:0008270">
    <property type="term" value="F:zinc ion binding"/>
    <property type="evidence" value="ECO:0007669"/>
    <property type="project" value="UniProtKB-KW"/>
</dbReference>
<dbReference type="Pfam" id="PF09588">
    <property type="entry name" value="YqaJ"/>
    <property type="match status" value="1"/>
</dbReference>
<dbReference type="PANTHER" id="PTHR47526:SF3">
    <property type="entry name" value="PHD-TYPE DOMAIN-CONTAINING PROTEIN"/>
    <property type="match status" value="1"/>
</dbReference>
<dbReference type="InterPro" id="IPR007527">
    <property type="entry name" value="Znf_SWIM"/>
</dbReference>
<organism evidence="3 4">
    <name type="scientific">Euphydryas editha</name>
    <name type="common">Edith's checkerspot</name>
    <dbReference type="NCBI Taxonomy" id="104508"/>
    <lineage>
        <taxon>Eukaryota</taxon>
        <taxon>Metazoa</taxon>
        <taxon>Ecdysozoa</taxon>
        <taxon>Arthropoda</taxon>
        <taxon>Hexapoda</taxon>
        <taxon>Insecta</taxon>
        <taxon>Pterygota</taxon>
        <taxon>Neoptera</taxon>
        <taxon>Endopterygota</taxon>
        <taxon>Lepidoptera</taxon>
        <taxon>Glossata</taxon>
        <taxon>Ditrysia</taxon>
        <taxon>Papilionoidea</taxon>
        <taxon>Nymphalidae</taxon>
        <taxon>Nymphalinae</taxon>
        <taxon>Euphydryas</taxon>
    </lineage>
</organism>
<dbReference type="Gene3D" id="3.90.320.10">
    <property type="match status" value="1"/>
</dbReference>
<evidence type="ECO:0000259" key="2">
    <source>
        <dbReference type="PROSITE" id="PS50966"/>
    </source>
</evidence>
<dbReference type="GO" id="GO:0006281">
    <property type="term" value="P:DNA repair"/>
    <property type="evidence" value="ECO:0007669"/>
    <property type="project" value="UniProtKB-ARBA"/>
</dbReference>